<evidence type="ECO:0000256" key="6">
    <source>
        <dbReference type="SAM" id="MobiDB-lite"/>
    </source>
</evidence>
<sequence>MHRKSRTGWLWVCCIAMVLSLLAGCSGNNNNTESGGSSPSPTAKADSGKKEEAGKDDKPLELTWMRYEHPSQALLSDSVAVQEFLKRQNVKLNVQGVPQSNYDDKKKTLIATNTMPDVLLVKQDDIQNFADSGIFLDLTPHLDNMPNFKKVIEEQPDINKNKIDGKLYGFPLAAKKSGSGGQLPMMRIDVLENLELNQPSTYDELYQVLKKMKEANPDSFPFTARAANGLTGTENLLNPITFGFGSGYTTFNGSKVYYEPETGKYQFGPESPEFKQAVEWLHMLYKEKLLDPDYSTATSQIWQEKLSSGKSFYFQDNHGFAGSFNVTLKKVNPEYQFDMLDTLTAPSGAKRNLIYPKGHLSESYVLNAKLKNPEKAIAFIDWLYSEEGSSLTSLGIEGKDYTLTNGEYKMSDDVYNKYKDEQSPYYSLASALGLGYLGFGLYEDNRMGMTWQTEESIRWDDKAAKAEQAGENIRFVSDPPFTMEERERLKQLRSQLDAYLTQNMDKFIMIEGSMKDWEGFVAELKKKGSDELVSIYNAALDRVK</sequence>
<feature type="signal peptide" evidence="7">
    <location>
        <begin position="1"/>
        <end position="23"/>
    </location>
</feature>
<evidence type="ECO:0000256" key="7">
    <source>
        <dbReference type="SAM" id="SignalP"/>
    </source>
</evidence>
<name>A0ABW3HNK9_9BACL</name>
<evidence type="ECO:0000256" key="2">
    <source>
        <dbReference type="ARBA" id="ARBA00022729"/>
    </source>
</evidence>
<keyword evidence="5" id="KW-0449">Lipoprotein</keyword>
<dbReference type="SUPFAM" id="SSF53850">
    <property type="entry name" value="Periplasmic binding protein-like II"/>
    <property type="match status" value="1"/>
</dbReference>
<dbReference type="PANTHER" id="PTHR43649">
    <property type="entry name" value="ARABINOSE-BINDING PROTEIN-RELATED"/>
    <property type="match status" value="1"/>
</dbReference>
<evidence type="ECO:0000256" key="1">
    <source>
        <dbReference type="ARBA" id="ARBA00022475"/>
    </source>
</evidence>
<keyword evidence="2 7" id="KW-0732">Signal</keyword>
<gene>
    <name evidence="8" type="ORF">ACFQ2I_06595</name>
</gene>
<accession>A0ABW3HNK9</accession>
<dbReference type="PANTHER" id="PTHR43649:SF33">
    <property type="entry name" value="POLYGALACTURONAN_RHAMNOGALACTURONAN-BINDING PROTEIN YTCQ"/>
    <property type="match status" value="1"/>
</dbReference>
<comment type="caution">
    <text evidence="8">The sequence shown here is derived from an EMBL/GenBank/DDBJ whole genome shotgun (WGS) entry which is preliminary data.</text>
</comment>
<feature type="compositionally biased region" description="Basic and acidic residues" evidence="6">
    <location>
        <begin position="46"/>
        <end position="59"/>
    </location>
</feature>
<feature type="region of interest" description="Disordered" evidence="6">
    <location>
        <begin position="31"/>
        <end position="59"/>
    </location>
</feature>
<organism evidence="8 9">
    <name type="scientific">Paenibacillus chungangensis</name>
    <dbReference type="NCBI Taxonomy" id="696535"/>
    <lineage>
        <taxon>Bacteria</taxon>
        <taxon>Bacillati</taxon>
        <taxon>Bacillota</taxon>
        <taxon>Bacilli</taxon>
        <taxon>Bacillales</taxon>
        <taxon>Paenibacillaceae</taxon>
        <taxon>Paenibacillus</taxon>
    </lineage>
</organism>
<dbReference type="PROSITE" id="PS51257">
    <property type="entry name" value="PROKAR_LIPOPROTEIN"/>
    <property type="match status" value="1"/>
</dbReference>
<keyword evidence="3" id="KW-0472">Membrane</keyword>
<dbReference type="EMBL" id="JBHTJZ010000005">
    <property type="protein sequence ID" value="MFD0959057.1"/>
    <property type="molecule type" value="Genomic_DNA"/>
</dbReference>
<dbReference type="Proteomes" id="UP001596989">
    <property type="component" value="Unassembled WGS sequence"/>
</dbReference>
<evidence type="ECO:0000256" key="4">
    <source>
        <dbReference type="ARBA" id="ARBA00023139"/>
    </source>
</evidence>
<keyword evidence="4" id="KW-0564">Palmitate</keyword>
<evidence type="ECO:0000313" key="8">
    <source>
        <dbReference type="EMBL" id="MFD0959057.1"/>
    </source>
</evidence>
<keyword evidence="9" id="KW-1185">Reference proteome</keyword>
<evidence type="ECO:0000256" key="5">
    <source>
        <dbReference type="ARBA" id="ARBA00023288"/>
    </source>
</evidence>
<dbReference type="InterPro" id="IPR006059">
    <property type="entry name" value="SBP"/>
</dbReference>
<proteinExistence type="predicted"/>
<feature type="chain" id="PRO_5046165040" evidence="7">
    <location>
        <begin position="24"/>
        <end position="544"/>
    </location>
</feature>
<evidence type="ECO:0000313" key="9">
    <source>
        <dbReference type="Proteomes" id="UP001596989"/>
    </source>
</evidence>
<protein>
    <submittedName>
        <fullName evidence="8">Extracellular solute-binding protein</fullName>
    </submittedName>
</protein>
<dbReference type="InterPro" id="IPR050490">
    <property type="entry name" value="Bact_solute-bd_prot1"/>
</dbReference>
<dbReference type="Gene3D" id="3.40.190.10">
    <property type="entry name" value="Periplasmic binding protein-like II"/>
    <property type="match status" value="2"/>
</dbReference>
<reference evidence="9" key="1">
    <citation type="journal article" date="2019" name="Int. J. Syst. Evol. Microbiol.">
        <title>The Global Catalogue of Microorganisms (GCM) 10K type strain sequencing project: providing services to taxonomists for standard genome sequencing and annotation.</title>
        <authorList>
            <consortium name="The Broad Institute Genomics Platform"/>
            <consortium name="The Broad Institute Genome Sequencing Center for Infectious Disease"/>
            <person name="Wu L."/>
            <person name="Ma J."/>
        </authorList>
    </citation>
    <scope>NUCLEOTIDE SEQUENCE [LARGE SCALE GENOMIC DNA]</scope>
    <source>
        <strain evidence="9">CCUG 59129</strain>
    </source>
</reference>
<evidence type="ECO:0000256" key="3">
    <source>
        <dbReference type="ARBA" id="ARBA00023136"/>
    </source>
</evidence>
<dbReference type="RefSeq" id="WP_377562900.1">
    <property type="nucleotide sequence ID" value="NZ_JBHTJZ010000005.1"/>
</dbReference>
<keyword evidence="1" id="KW-1003">Cell membrane</keyword>
<dbReference type="Pfam" id="PF01547">
    <property type="entry name" value="SBP_bac_1"/>
    <property type="match status" value="1"/>
</dbReference>